<keyword evidence="2" id="KW-0812">Transmembrane</keyword>
<keyword evidence="2" id="KW-1133">Transmembrane helix</keyword>
<evidence type="ECO:0000256" key="2">
    <source>
        <dbReference type="SAM" id="Phobius"/>
    </source>
</evidence>
<feature type="domain" description="DUF3298" evidence="3">
    <location>
        <begin position="222"/>
        <end position="306"/>
    </location>
</feature>
<evidence type="ECO:0000313" key="5">
    <source>
        <dbReference type="Proteomes" id="UP001199355"/>
    </source>
</evidence>
<evidence type="ECO:0000313" key="4">
    <source>
        <dbReference type="EMBL" id="MCC2168516.1"/>
    </source>
</evidence>
<protein>
    <submittedName>
        <fullName evidence="4">RsiV family protein</fullName>
    </submittedName>
</protein>
<evidence type="ECO:0000259" key="3">
    <source>
        <dbReference type="Pfam" id="PF11738"/>
    </source>
</evidence>
<feature type="region of interest" description="Disordered" evidence="1">
    <location>
        <begin position="30"/>
        <end position="53"/>
    </location>
</feature>
<proteinExistence type="predicted"/>
<reference evidence="4 5" key="1">
    <citation type="submission" date="2021-10" db="EMBL/GenBank/DDBJ databases">
        <title>Anaerobic single-cell dispensing facilitates the cultivation of human gut bacteria.</title>
        <authorList>
            <person name="Afrizal A."/>
        </authorList>
    </citation>
    <scope>NUCLEOTIDE SEQUENCE [LARGE SCALE GENOMIC DNA]</scope>
    <source>
        <strain evidence="4 5">CLA-AA-H244</strain>
    </source>
</reference>
<feature type="transmembrane region" description="Helical" evidence="2">
    <location>
        <begin position="63"/>
        <end position="86"/>
    </location>
</feature>
<dbReference type="Pfam" id="PF11738">
    <property type="entry name" value="DUF3298"/>
    <property type="match status" value="1"/>
</dbReference>
<dbReference type="InterPro" id="IPR037126">
    <property type="entry name" value="PdaC/RsiV-like_sf"/>
</dbReference>
<dbReference type="Gene3D" id="3.30.565.40">
    <property type="entry name" value="Fervidobacterium nodosum Rt17-B1 like"/>
    <property type="match status" value="1"/>
</dbReference>
<feature type="region of interest" description="Disordered" evidence="1">
    <location>
        <begin position="124"/>
        <end position="143"/>
    </location>
</feature>
<dbReference type="RefSeq" id="WP_308728740.1">
    <property type="nucleotide sequence ID" value="NZ_JAJEQF010000038.1"/>
</dbReference>
<evidence type="ECO:0000256" key="1">
    <source>
        <dbReference type="SAM" id="MobiDB-lite"/>
    </source>
</evidence>
<sequence length="314" mass="35398">MENREKQLQELKKEYQDIHMSEEQLLQMKQKISQAKQENSQQGSNAAHSSVSHRRSIARRCGIAAAAAAAALVILPNTSASVAYAMSQVPVLSRLVEVVTFRDYHYEDDRNSADIQVPEVTVAPDTDADTQKSSAVSEQTKKTAEEINTEIQTITDRLIAEFEESKKNEEGYQNMTVKSEILATTDQYFTLKLICFQSAGSGAEWNYYYTIDLSTGKRLQLADLFQEGSDYLTTISDNIKQQMKEQMAADENKIYWLDSDMPEWDFTSITDNTSFYLNQNNEVVVCFNEGDVAPMSMGCPEFVIPNEVLAGIRK</sequence>
<feature type="compositionally biased region" description="Polar residues" evidence="1">
    <location>
        <begin position="30"/>
        <end position="50"/>
    </location>
</feature>
<comment type="caution">
    <text evidence="4">The sequence shown here is derived from an EMBL/GenBank/DDBJ whole genome shotgun (WGS) entry which is preliminary data.</text>
</comment>
<name>A0AAE3AVH2_9FIRM</name>
<organism evidence="4 5">
    <name type="scientific">Gallintestinimicrobium propionicum</name>
    <dbReference type="NCBI Taxonomy" id="2981770"/>
    <lineage>
        <taxon>Bacteria</taxon>
        <taxon>Bacillati</taxon>
        <taxon>Bacillota</taxon>
        <taxon>Clostridia</taxon>
        <taxon>Lachnospirales</taxon>
        <taxon>Lachnospiraceae</taxon>
        <taxon>Gallintestinimicrobium</taxon>
    </lineage>
</organism>
<dbReference type="Gene3D" id="3.90.640.20">
    <property type="entry name" value="Heat-shock cognate protein, ATPase"/>
    <property type="match status" value="1"/>
</dbReference>
<dbReference type="EMBL" id="JAJEQF010000038">
    <property type="protein sequence ID" value="MCC2168516.1"/>
    <property type="molecule type" value="Genomic_DNA"/>
</dbReference>
<accession>A0AAE3AVH2</accession>
<dbReference type="AlphaFoldDB" id="A0AAE3AVH2"/>
<dbReference type="Proteomes" id="UP001199355">
    <property type="component" value="Unassembled WGS sequence"/>
</dbReference>
<gene>
    <name evidence="4" type="ORF">LKD45_12595</name>
</gene>
<dbReference type="InterPro" id="IPR021729">
    <property type="entry name" value="DUF3298"/>
</dbReference>
<keyword evidence="5" id="KW-1185">Reference proteome</keyword>
<keyword evidence="2" id="KW-0472">Membrane</keyword>